<dbReference type="AlphaFoldDB" id="L1IKR1"/>
<dbReference type="EMBL" id="JH993075">
    <property type="protein sequence ID" value="EKX36380.1"/>
    <property type="molecule type" value="Genomic_DNA"/>
</dbReference>
<evidence type="ECO:0000313" key="4">
    <source>
        <dbReference type="Proteomes" id="UP000011087"/>
    </source>
</evidence>
<feature type="region of interest" description="Disordered" evidence="1">
    <location>
        <begin position="33"/>
        <end position="67"/>
    </location>
</feature>
<reference evidence="2 4" key="1">
    <citation type="journal article" date="2012" name="Nature">
        <title>Algal genomes reveal evolutionary mosaicism and the fate of nucleomorphs.</title>
        <authorList>
            <consortium name="DOE Joint Genome Institute"/>
            <person name="Curtis B.A."/>
            <person name="Tanifuji G."/>
            <person name="Burki F."/>
            <person name="Gruber A."/>
            <person name="Irimia M."/>
            <person name="Maruyama S."/>
            <person name="Arias M.C."/>
            <person name="Ball S.G."/>
            <person name="Gile G.H."/>
            <person name="Hirakawa Y."/>
            <person name="Hopkins J.F."/>
            <person name="Kuo A."/>
            <person name="Rensing S.A."/>
            <person name="Schmutz J."/>
            <person name="Symeonidi A."/>
            <person name="Elias M."/>
            <person name="Eveleigh R.J."/>
            <person name="Herman E.K."/>
            <person name="Klute M.J."/>
            <person name="Nakayama T."/>
            <person name="Obornik M."/>
            <person name="Reyes-Prieto A."/>
            <person name="Armbrust E.V."/>
            <person name="Aves S.J."/>
            <person name="Beiko R.G."/>
            <person name="Coutinho P."/>
            <person name="Dacks J.B."/>
            <person name="Durnford D.G."/>
            <person name="Fast N.M."/>
            <person name="Green B.R."/>
            <person name="Grisdale C.J."/>
            <person name="Hempel F."/>
            <person name="Henrissat B."/>
            <person name="Hoppner M.P."/>
            <person name="Ishida K."/>
            <person name="Kim E."/>
            <person name="Koreny L."/>
            <person name="Kroth P.G."/>
            <person name="Liu Y."/>
            <person name="Malik S.B."/>
            <person name="Maier U.G."/>
            <person name="McRose D."/>
            <person name="Mock T."/>
            <person name="Neilson J.A."/>
            <person name="Onodera N.T."/>
            <person name="Poole A.M."/>
            <person name="Pritham E.J."/>
            <person name="Richards T.A."/>
            <person name="Rocap G."/>
            <person name="Roy S.W."/>
            <person name="Sarai C."/>
            <person name="Schaack S."/>
            <person name="Shirato S."/>
            <person name="Slamovits C.H."/>
            <person name="Spencer D.F."/>
            <person name="Suzuki S."/>
            <person name="Worden A.Z."/>
            <person name="Zauner S."/>
            <person name="Barry K."/>
            <person name="Bell C."/>
            <person name="Bharti A.K."/>
            <person name="Crow J.A."/>
            <person name="Grimwood J."/>
            <person name="Kramer R."/>
            <person name="Lindquist E."/>
            <person name="Lucas S."/>
            <person name="Salamov A."/>
            <person name="McFadden G.I."/>
            <person name="Lane C.E."/>
            <person name="Keeling P.J."/>
            <person name="Gray M.W."/>
            <person name="Grigoriev I.V."/>
            <person name="Archibald J.M."/>
        </authorList>
    </citation>
    <scope>NUCLEOTIDE SEQUENCE</scope>
    <source>
        <strain evidence="2 4">CCMP2712</strain>
    </source>
</reference>
<gene>
    <name evidence="2" type="ORF">GUITHDRAFT_117489</name>
</gene>
<feature type="compositionally biased region" description="Basic and acidic residues" evidence="1">
    <location>
        <begin position="42"/>
        <end position="55"/>
    </location>
</feature>
<feature type="compositionally biased region" description="Acidic residues" evidence="1">
    <location>
        <begin position="245"/>
        <end position="259"/>
    </location>
</feature>
<evidence type="ECO:0000313" key="3">
    <source>
        <dbReference type="EnsemblProtists" id="EKX36380"/>
    </source>
</evidence>
<reference evidence="3" key="3">
    <citation type="submission" date="2016-03" db="UniProtKB">
        <authorList>
            <consortium name="EnsemblProtists"/>
        </authorList>
    </citation>
    <scope>IDENTIFICATION</scope>
</reference>
<keyword evidence="4" id="KW-1185">Reference proteome</keyword>
<dbReference type="RefSeq" id="XP_005823360.1">
    <property type="nucleotide sequence ID" value="XM_005823303.1"/>
</dbReference>
<dbReference type="Proteomes" id="UP000011087">
    <property type="component" value="Unassembled WGS sequence"/>
</dbReference>
<reference evidence="4" key="2">
    <citation type="submission" date="2012-11" db="EMBL/GenBank/DDBJ databases">
        <authorList>
            <person name="Kuo A."/>
            <person name="Curtis B.A."/>
            <person name="Tanifuji G."/>
            <person name="Burki F."/>
            <person name="Gruber A."/>
            <person name="Irimia M."/>
            <person name="Maruyama S."/>
            <person name="Arias M.C."/>
            <person name="Ball S.G."/>
            <person name="Gile G.H."/>
            <person name="Hirakawa Y."/>
            <person name="Hopkins J.F."/>
            <person name="Rensing S.A."/>
            <person name="Schmutz J."/>
            <person name="Symeonidi A."/>
            <person name="Elias M."/>
            <person name="Eveleigh R.J."/>
            <person name="Herman E.K."/>
            <person name="Klute M.J."/>
            <person name="Nakayama T."/>
            <person name="Obornik M."/>
            <person name="Reyes-Prieto A."/>
            <person name="Armbrust E.V."/>
            <person name="Aves S.J."/>
            <person name="Beiko R.G."/>
            <person name="Coutinho P."/>
            <person name="Dacks J.B."/>
            <person name="Durnford D.G."/>
            <person name="Fast N.M."/>
            <person name="Green B.R."/>
            <person name="Grisdale C."/>
            <person name="Hempe F."/>
            <person name="Henrissat B."/>
            <person name="Hoppner M.P."/>
            <person name="Ishida K.-I."/>
            <person name="Kim E."/>
            <person name="Koreny L."/>
            <person name="Kroth P.G."/>
            <person name="Liu Y."/>
            <person name="Malik S.-B."/>
            <person name="Maier U.G."/>
            <person name="McRose D."/>
            <person name="Mock T."/>
            <person name="Neilson J.A."/>
            <person name="Onodera N.T."/>
            <person name="Poole A.M."/>
            <person name="Pritham E.J."/>
            <person name="Richards T.A."/>
            <person name="Rocap G."/>
            <person name="Roy S.W."/>
            <person name="Sarai C."/>
            <person name="Schaack S."/>
            <person name="Shirato S."/>
            <person name="Slamovits C.H."/>
            <person name="Spencer D.F."/>
            <person name="Suzuki S."/>
            <person name="Worden A.Z."/>
            <person name="Zauner S."/>
            <person name="Barry K."/>
            <person name="Bell C."/>
            <person name="Bharti A.K."/>
            <person name="Crow J.A."/>
            <person name="Grimwood J."/>
            <person name="Kramer R."/>
            <person name="Lindquist E."/>
            <person name="Lucas S."/>
            <person name="Salamov A."/>
            <person name="McFadden G.I."/>
            <person name="Lane C.E."/>
            <person name="Keeling P.J."/>
            <person name="Gray M.W."/>
            <person name="Grigoriev I.V."/>
            <person name="Archibald J.M."/>
        </authorList>
    </citation>
    <scope>NUCLEOTIDE SEQUENCE</scope>
    <source>
        <strain evidence="4">CCMP2712</strain>
    </source>
</reference>
<dbReference type="OrthoDB" id="10251508at2759"/>
<proteinExistence type="predicted"/>
<name>L1IKR1_GUITC</name>
<dbReference type="GeneID" id="17293099"/>
<accession>L1IKR1</accession>
<dbReference type="EnsemblProtists" id="EKX36380">
    <property type="protein sequence ID" value="EKX36380"/>
    <property type="gene ID" value="GUITHDRAFT_117489"/>
</dbReference>
<sequence length="265" mass="28989">MPSSSAMSPAAPASPDVEIHPAEILVVANDYDEQAIMQSGSDYDRQDGDVRGREDGAEDAETSRNSVNVSFKAIPVTEENVSALSCSLRTRHVHDERGTEDESDMSSEEEEDMERKPLRSAGQEVLDRTSTMGEMMIQKMQTNPDQLVVLVLTSSYQSFMRSDMTRDLRALQAGSESALLVRGGAIVLSCSPLNAVVTSQQAFVVVPDGADDLLEPLLHRVQKLRGTEDSCGMIDFEFVALEGENEIGEDKGEQEEQEMGVEGKR</sequence>
<evidence type="ECO:0000256" key="1">
    <source>
        <dbReference type="SAM" id="MobiDB-lite"/>
    </source>
</evidence>
<feature type="region of interest" description="Disordered" evidence="1">
    <location>
        <begin position="92"/>
        <end position="123"/>
    </location>
</feature>
<dbReference type="PaxDb" id="55529-EKX36380"/>
<dbReference type="HOGENOM" id="CLU_1051478_0_0_1"/>
<feature type="region of interest" description="Disordered" evidence="1">
    <location>
        <begin position="245"/>
        <end position="265"/>
    </location>
</feature>
<evidence type="ECO:0000313" key="2">
    <source>
        <dbReference type="EMBL" id="EKX36380.1"/>
    </source>
</evidence>
<protein>
    <submittedName>
        <fullName evidence="2 3">Uncharacterized protein</fullName>
    </submittedName>
</protein>
<feature type="compositionally biased region" description="Acidic residues" evidence="1">
    <location>
        <begin position="98"/>
        <end position="112"/>
    </location>
</feature>
<organism evidence="2">
    <name type="scientific">Guillardia theta (strain CCMP2712)</name>
    <name type="common">Cryptophyte</name>
    <dbReference type="NCBI Taxonomy" id="905079"/>
    <lineage>
        <taxon>Eukaryota</taxon>
        <taxon>Cryptophyceae</taxon>
        <taxon>Pyrenomonadales</taxon>
        <taxon>Geminigeraceae</taxon>
        <taxon>Guillardia</taxon>
    </lineage>
</organism>
<dbReference type="KEGG" id="gtt:GUITHDRAFT_117489"/>